<protein>
    <submittedName>
        <fullName evidence="1">Uncharacterized protein</fullName>
    </submittedName>
</protein>
<sequence>MTDMSMKALLEPYDINLPLRDALEDSTLSPDRRALAAVAFRQEPNDSLYSAVEVLEAFQALEADIEAQLPTDASSEGEARIRHILEGEGDDYQRRLYYILSERPVSQAIRDLEWLTDLLYGRARMVRTLREAGVDLPRFPGVDRGADDDSTGPIGCRPFGC</sequence>
<dbReference type="GeneID" id="29275823"/>
<gene>
    <name evidence="1" type="ordered locus">SJA_C1-18160</name>
</gene>
<name>D4Z218_SPHIU</name>
<dbReference type="RefSeq" id="WP_013040133.1">
    <property type="nucleotide sequence ID" value="NC_014006.1"/>
</dbReference>
<reference evidence="1 2" key="1">
    <citation type="journal article" date="2010" name="J. Bacteriol.">
        <title>Complete genome sequence of the representative gamma-hexachlorocyclohexane-degrading bacterium Sphingobium japonicum UT26.</title>
        <authorList>
            <person name="Nagata Y."/>
            <person name="Ohtsubo Y."/>
            <person name="Endo R."/>
            <person name="Ichikawa N."/>
            <person name="Ankai A."/>
            <person name="Oguchi A."/>
            <person name="Fukui S."/>
            <person name="Fujita N."/>
            <person name="Tsuda M."/>
        </authorList>
    </citation>
    <scope>NUCLEOTIDE SEQUENCE [LARGE SCALE GENOMIC DNA]</scope>
    <source>
        <strain evidence="2">DSM 16413 / CCM 7287 / MTCC 6362 / UT26 / NBRC 101211 / UT26S</strain>
    </source>
</reference>
<organism evidence="1 2">
    <name type="scientific">Sphingobium indicum (strain DSM 16413 / CCM 7287 / MTCC 6362 / UT26 / NBRC 101211 / UT26S)</name>
    <name type="common">Sphingobium japonicum</name>
    <dbReference type="NCBI Taxonomy" id="452662"/>
    <lineage>
        <taxon>Bacteria</taxon>
        <taxon>Pseudomonadati</taxon>
        <taxon>Pseudomonadota</taxon>
        <taxon>Alphaproteobacteria</taxon>
        <taxon>Sphingomonadales</taxon>
        <taxon>Sphingomonadaceae</taxon>
        <taxon>Sphingobium</taxon>
    </lineage>
</organism>
<dbReference type="HOGENOM" id="CLU_1617971_0_0_5"/>
<evidence type="ECO:0000313" key="2">
    <source>
        <dbReference type="Proteomes" id="UP000007753"/>
    </source>
</evidence>
<dbReference type="AlphaFoldDB" id="D4Z218"/>
<accession>D4Z218</accession>
<dbReference type="eggNOG" id="ENOG5031BZC">
    <property type="taxonomic scope" value="Bacteria"/>
</dbReference>
<evidence type="ECO:0000313" key="1">
    <source>
        <dbReference type="EMBL" id="BAI96650.1"/>
    </source>
</evidence>
<dbReference type="Proteomes" id="UP000007753">
    <property type="component" value="Chromosome 1"/>
</dbReference>
<dbReference type="KEGG" id="sjp:SJA_C1-18160"/>
<keyword evidence="2" id="KW-1185">Reference proteome</keyword>
<proteinExistence type="predicted"/>
<dbReference type="EMBL" id="AP010803">
    <property type="protein sequence ID" value="BAI96650.1"/>
    <property type="molecule type" value="Genomic_DNA"/>
</dbReference>